<dbReference type="Pfam" id="PF17768">
    <property type="entry name" value="RecJ_OB"/>
    <property type="match status" value="1"/>
</dbReference>
<dbReference type="RefSeq" id="WP_169626637.1">
    <property type="nucleotide sequence ID" value="NZ_JABBNT010000005.1"/>
</dbReference>
<dbReference type="NCBIfam" id="TIGR00644">
    <property type="entry name" value="recJ"/>
    <property type="match status" value="1"/>
</dbReference>
<dbReference type="GO" id="GO:0008409">
    <property type="term" value="F:5'-3' exonuclease activity"/>
    <property type="evidence" value="ECO:0007669"/>
    <property type="project" value="InterPro"/>
</dbReference>
<feature type="domain" description="DDH" evidence="6">
    <location>
        <begin position="96"/>
        <end position="252"/>
    </location>
</feature>
<dbReference type="Pfam" id="PF01368">
    <property type="entry name" value="DHH"/>
    <property type="match status" value="1"/>
</dbReference>
<sequence>MTTAEPEAFLGVSRSASGKRWEARPDDARLTAALAQRYSLPEPVARAMAARGIDLDAAEAFLDPKLSRDLPDPSHLRDMDAAVSRLVAAIREGEGIAVFGDYDVDGATSSALLLRYIRAAGGRIEAYIPDRLAEGYGPNLPALVKLKQQGAAVVITVDCGITAFDVLGAAADEGVEVLVVDHHVAEPRLPRAVAVVNPNRLDEDSPHGNMAAVGVTFLLIVALNRRLRAEGWFDGKREPDLMGLLDLVALGTVCDVVPLTGVNRALVAQGLKVMARRGNIGLSALADVARVSEAPGTYHAGFLLGPRVNSGGRVGEAGLGTELLSTEDAARAQVIAQRLDAYNEERRAIEKDCLDAAIAQVEASGDEDAPVIVAVAEGWHPGVIGIVAGRLKERYNRPACVVALDDDGIGKGSGRSVPGIDLGSAVIAARQQDLLINGGGHKMAAGFTVSAANLSGFVSFLRERIALEAGEGGLVPVLKFDGAVTAAGASLPLVEALERLQPFGQGNAEPRFVLPEVRLYQADIVGEDHVRVLAGDAAGGRVKGIAFRCADTPLGQALLRARGDRPIHLAGRLRKDSWQGRESVQLMIDDAAEL</sequence>
<feature type="domain" description="RecJ OB" evidence="8">
    <location>
        <begin position="481"/>
        <end position="590"/>
    </location>
</feature>
<dbReference type="AlphaFoldDB" id="A0A7Y0E2Y6"/>
<dbReference type="InterPro" id="IPR001667">
    <property type="entry name" value="DDH_dom"/>
</dbReference>
<dbReference type="EMBL" id="JABBNT010000005">
    <property type="protein sequence ID" value="NMM46272.1"/>
    <property type="molecule type" value="Genomic_DNA"/>
</dbReference>
<comment type="similarity">
    <text evidence="1">Belongs to the RecJ family.</text>
</comment>
<dbReference type="Pfam" id="PF02272">
    <property type="entry name" value="DHHA1"/>
    <property type="match status" value="1"/>
</dbReference>
<dbReference type="Gene3D" id="3.10.310.30">
    <property type="match status" value="1"/>
</dbReference>
<evidence type="ECO:0000313" key="10">
    <source>
        <dbReference type="Proteomes" id="UP000539372"/>
    </source>
</evidence>
<evidence type="ECO:0000256" key="4">
    <source>
        <dbReference type="ARBA" id="ARBA00022801"/>
    </source>
</evidence>
<keyword evidence="3" id="KW-0540">Nuclease</keyword>
<dbReference type="PANTHER" id="PTHR30255:SF2">
    <property type="entry name" value="SINGLE-STRANDED-DNA-SPECIFIC EXONUCLEASE RECJ"/>
    <property type="match status" value="1"/>
</dbReference>
<evidence type="ECO:0000259" key="7">
    <source>
        <dbReference type="Pfam" id="PF02272"/>
    </source>
</evidence>
<dbReference type="Gene3D" id="3.90.1640.30">
    <property type="match status" value="1"/>
</dbReference>
<feature type="domain" description="DHHA1" evidence="7">
    <location>
        <begin position="369"/>
        <end position="465"/>
    </location>
</feature>
<evidence type="ECO:0000256" key="3">
    <source>
        <dbReference type="ARBA" id="ARBA00022722"/>
    </source>
</evidence>
<proteinExistence type="inferred from homology"/>
<evidence type="ECO:0000256" key="2">
    <source>
        <dbReference type="ARBA" id="ARBA00019841"/>
    </source>
</evidence>
<dbReference type="SUPFAM" id="SSF64182">
    <property type="entry name" value="DHH phosphoesterases"/>
    <property type="match status" value="1"/>
</dbReference>
<keyword evidence="10" id="KW-1185">Reference proteome</keyword>
<dbReference type="InterPro" id="IPR004610">
    <property type="entry name" value="RecJ"/>
</dbReference>
<reference evidence="9 10" key="1">
    <citation type="submission" date="2020-04" db="EMBL/GenBank/DDBJ databases">
        <title>Rhodospirillaceae bacterium KN72 isolated from deep sea.</title>
        <authorList>
            <person name="Zhang D.-C."/>
        </authorList>
    </citation>
    <scope>NUCLEOTIDE SEQUENCE [LARGE SCALE GENOMIC DNA]</scope>
    <source>
        <strain evidence="9 10">KN72</strain>
    </source>
</reference>
<dbReference type="InterPro" id="IPR041122">
    <property type="entry name" value="RecJ_OB"/>
</dbReference>
<dbReference type="InterPro" id="IPR051673">
    <property type="entry name" value="SSDNA_exonuclease_RecJ"/>
</dbReference>
<dbReference type="InterPro" id="IPR038763">
    <property type="entry name" value="DHH_sf"/>
</dbReference>
<evidence type="ECO:0000256" key="1">
    <source>
        <dbReference type="ARBA" id="ARBA00005915"/>
    </source>
</evidence>
<evidence type="ECO:0000256" key="5">
    <source>
        <dbReference type="ARBA" id="ARBA00022839"/>
    </source>
</evidence>
<dbReference type="GO" id="GO:0006281">
    <property type="term" value="P:DNA repair"/>
    <property type="evidence" value="ECO:0007669"/>
    <property type="project" value="InterPro"/>
</dbReference>
<dbReference type="InterPro" id="IPR003156">
    <property type="entry name" value="DHHA1_dom"/>
</dbReference>
<protein>
    <recommendedName>
        <fullName evidence="2">Single-stranded-DNA-specific exonuclease RecJ</fullName>
    </recommendedName>
</protein>
<keyword evidence="4" id="KW-0378">Hydrolase</keyword>
<dbReference type="Proteomes" id="UP000539372">
    <property type="component" value="Unassembled WGS sequence"/>
</dbReference>
<comment type="caution">
    <text evidence="9">The sequence shown here is derived from an EMBL/GenBank/DDBJ whole genome shotgun (WGS) entry which is preliminary data.</text>
</comment>
<accession>A0A7Y0E2Y6</accession>
<name>A0A7Y0E2Y6_9PROT</name>
<keyword evidence="5 9" id="KW-0269">Exonuclease</keyword>
<organism evidence="9 10">
    <name type="scientific">Pacificispira spongiicola</name>
    <dbReference type="NCBI Taxonomy" id="2729598"/>
    <lineage>
        <taxon>Bacteria</taxon>
        <taxon>Pseudomonadati</taxon>
        <taxon>Pseudomonadota</taxon>
        <taxon>Alphaproteobacteria</taxon>
        <taxon>Rhodospirillales</taxon>
        <taxon>Rhodospirillaceae</taxon>
        <taxon>Pacificispira</taxon>
    </lineage>
</organism>
<evidence type="ECO:0000259" key="6">
    <source>
        <dbReference type="Pfam" id="PF01368"/>
    </source>
</evidence>
<dbReference type="PANTHER" id="PTHR30255">
    <property type="entry name" value="SINGLE-STRANDED-DNA-SPECIFIC EXONUCLEASE RECJ"/>
    <property type="match status" value="1"/>
</dbReference>
<gene>
    <name evidence="9" type="primary">recJ</name>
    <name evidence="9" type="ORF">HH303_17410</name>
</gene>
<dbReference type="GO" id="GO:0003676">
    <property type="term" value="F:nucleic acid binding"/>
    <property type="evidence" value="ECO:0007669"/>
    <property type="project" value="InterPro"/>
</dbReference>
<dbReference type="GO" id="GO:0006310">
    <property type="term" value="P:DNA recombination"/>
    <property type="evidence" value="ECO:0007669"/>
    <property type="project" value="InterPro"/>
</dbReference>
<evidence type="ECO:0000259" key="8">
    <source>
        <dbReference type="Pfam" id="PF17768"/>
    </source>
</evidence>
<evidence type="ECO:0000313" key="9">
    <source>
        <dbReference type="EMBL" id="NMM46272.1"/>
    </source>
</evidence>